<organism evidence="3 4">
    <name type="scientific">Lysinibacillus capsici</name>
    <dbReference type="NCBI Taxonomy" id="2115968"/>
    <lineage>
        <taxon>Bacteria</taxon>
        <taxon>Bacillati</taxon>
        <taxon>Bacillota</taxon>
        <taxon>Bacilli</taxon>
        <taxon>Bacillales</taxon>
        <taxon>Bacillaceae</taxon>
        <taxon>Lysinibacillus</taxon>
    </lineage>
</organism>
<evidence type="ECO:0000313" key="3">
    <source>
        <dbReference type="EMBL" id="SPU38943.1"/>
    </source>
</evidence>
<name>A0A2X1A179_9BACI</name>
<evidence type="ECO:0000256" key="1">
    <source>
        <dbReference type="SAM" id="Phobius"/>
    </source>
</evidence>
<keyword evidence="1" id="KW-1133">Transmembrane helix</keyword>
<protein>
    <submittedName>
        <fullName evidence="3">Helix-turn-helix domain</fullName>
    </submittedName>
</protein>
<dbReference type="EMBL" id="UAQE01000004">
    <property type="protein sequence ID" value="SPU38943.1"/>
    <property type="molecule type" value="Genomic_DNA"/>
</dbReference>
<reference evidence="3 4" key="1">
    <citation type="submission" date="2018-06" db="EMBL/GenBank/DDBJ databases">
        <authorList>
            <consortium name="Pathogen Informatics"/>
            <person name="Doyle S."/>
        </authorList>
    </citation>
    <scope>NUCLEOTIDE SEQUENCE [LARGE SCALE GENOMIC DNA]</scope>
    <source>
        <strain evidence="3 4">NCTC7582</strain>
    </source>
</reference>
<feature type="domain" description="Helix-turn-helix" evidence="2">
    <location>
        <begin position="40"/>
        <end position="94"/>
    </location>
</feature>
<dbReference type="Pfam" id="PF12728">
    <property type="entry name" value="HTH_17"/>
    <property type="match status" value="1"/>
</dbReference>
<proteinExistence type="predicted"/>
<dbReference type="InterPro" id="IPR041657">
    <property type="entry name" value="HTH_17"/>
</dbReference>
<gene>
    <name evidence="3" type="ORF">NCTC7582_04917</name>
</gene>
<evidence type="ECO:0000259" key="2">
    <source>
        <dbReference type="Pfam" id="PF12728"/>
    </source>
</evidence>
<dbReference type="AlphaFoldDB" id="A0A2X1A179"/>
<evidence type="ECO:0000313" key="4">
    <source>
        <dbReference type="Proteomes" id="UP000251431"/>
    </source>
</evidence>
<keyword evidence="1" id="KW-0472">Membrane</keyword>
<sequence>MKQYSIAMAIFSLAVSFLIGSWLIATSLKEQPKESVQHQLLSQQEAADYLGISVVEVLKLTEVPDGSNSYISEIPHVKVGDKVYYPKQAIDRWLLDMELIVVP</sequence>
<keyword evidence="1" id="KW-0812">Transmembrane</keyword>
<dbReference type="Proteomes" id="UP000251431">
    <property type="component" value="Unassembled WGS sequence"/>
</dbReference>
<accession>A0A2X1A179</accession>
<feature type="transmembrane region" description="Helical" evidence="1">
    <location>
        <begin position="6"/>
        <end position="25"/>
    </location>
</feature>
<dbReference type="RefSeq" id="WP_054548614.1">
    <property type="nucleotide sequence ID" value="NZ_CP134502.1"/>
</dbReference>